<gene>
    <name evidence="1" type="ORF">D9758_003572</name>
</gene>
<keyword evidence="2" id="KW-1185">Reference proteome</keyword>
<sequence length="105" mass="11976">MSKSLPKEPLAQRKRLSSLWMLLDLIKRTTLCWYVIPFVAVLDCLSSRTHGQTNTWAKAGFATYMPDYLFGNPYPLDMSILLENWLMNHTEAIATPLFLGVLDAL</sequence>
<reference evidence="1 2" key="1">
    <citation type="journal article" date="2020" name="ISME J.">
        <title>Uncovering the hidden diversity of litter-decomposition mechanisms in mushroom-forming fungi.</title>
        <authorList>
            <person name="Floudas D."/>
            <person name="Bentzer J."/>
            <person name="Ahren D."/>
            <person name="Johansson T."/>
            <person name="Persson P."/>
            <person name="Tunlid A."/>
        </authorList>
    </citation>
    <scope>NUCLEOTIDE SEQUENCE [LARGE SCALE GENOMIC DNA]</scope>
    <source>
        <strain evidence="1 2">CBS 291.85</strain>
    </source>
</reference>
<proteinExistence type="predicted"/>
<name>A0A8H5LW46_9AGAR</name>
<dbReference type="EMBL" id="JAACJM010000007">
    <property type="protein sequence ID" value="KAF5371574.1"/>
    <property type="molecule type" value="Genomic_DNA"/>
</dbReference>
<evidence type="ECO:0000313" key="1">
    <source>
        <dbReference type="EMBL" id="KAF5371574.1"/>
    </source>
</evidence>
<organism evidence="1 2">
    <name type="scientific">Tetrapyrgos nigripes</name>
    <dbReference type="NCBI Taxonomy" id="182062"/>
    <lineage>
        <taxon>Eukaryota</taxon>
        <taxon>Fungi</taxon>
        <taxon>Dikarya</taxon>
        <taxon>Basidiomycota</taxon>
        <taxon>Agaricomycotina</taxon>
        <taxon>Agaricomycetes</taxon>
        <taxon>Agaricomycetidae</taxon>
        <taxon>Agaricales</taxon>
        <taxon>Marasmiineae</taxon>
        <taxon>Marasmiaceae</taxon>
        <taxon>Tetrapyrgos</taxon>
    </lineage>
</organism>
<evidence type="ECO:0000313" key="2">
    <source>
        <dbReference type="Proteomes" id="UP000559256"/>
    </source>
</evidence>
<dbReference type="AlphaFoldDB" id="A0A8H5LW46"/>
<dbReference type="OrthoDB" id="17560at2759"/>
<dbReference type="Proteomes" id="UP000559256">
    <property type="component" value="Unassembled WGS sequence"/>
</dbReference>
<protein>
    <submittedName>
        <fullName evidence="1">Uncharacterized protein</fullName>
    </submittedName>
</protein>
<comment type="caution">
    <text evidence="1">The sequence shown here is derived from an EMBL/GenBank/DDBJ whole genome shotgun (WGS) entry which is preliminary data.</text>
</comment>
<accession>A0A8H5LW46</accession>